<dbReference type="AlphaFoldDB" id="A0A242A8W9"/>
<dbReference type="InterPro" id="IPR008948">
    <property type="entry name" value="L-Aspartase-like"/>
</dbReference>
<dbReference type="Pfam" id="PF10415">
    <property type="entry name" value="FumaraseC_C"/>
    <property type="match status" value="1"/>
</dbReference>
<dbReference type="Pfam" id="PF00206">
    <property type="entry name" value="Lyase_1"/>
    <property type="match status" value="1"/>
</dbReference>
<dbReference type="PANTHER" id="PTHR42696:SF2">
    <property type="entry name" value="ASPARTATE AMMONIA-LYASE"/>
    <property type="match status" value="1"/>
</dbReference>
<dbReference type="NCBIfam" id="NF008909">
    <property type="entry name" value="PRK12273.1"/>
    <property type="match status" value="1"/>
</dbReference>
<comment type="caution">
    <text evidence="4">The sequence shown here is derived from an EMBL/GenBank/DDBJ whole genome shotgun (WGS) entry which is preliminary data.</text>
</comment>
<dbReference type="FunFam" id="1.20.200.10:FF:000001">
    <property type="entry name" value="Fumarate hydratase, mitochondrial"/>
    <property type="match status" value="1"/>
</dbReference>
<evidence type="ECO:0000259" key="3">
    <source>
        <dbReference type="Pfam" id="PF10415"/>
    </source>
</evidence>
<dbReference type="PROSITE" id="PS00163">
    <property type="entry name" value="FUMARATE_LYASES"/>
    <property type="match status" value="1"/>
</dbReference>
<dbReference type="InterPro" id="IPR024083">
    <property type="entry name" value="Fumarase/histidase_N"/>
</dbReference>
<dbReference type="GO" id="GO:0006099">
    <property type="term" value="P:tricarboxylic acid cycle"/>
    <property type="evidence" value="ECO:0007669"/>
    <property type="project" value="InterPro"/>
</dbReference>
<proteinExistence type="predicted"/>
<dbReference type="PRINTS" id="PR00149">
    <property type="entry name" value="FUMRATELYASE"/>
</dbReference>
<feature type="domain" description="Fumarase C C-terminal" evidence="3">
    <location>
        <begin position="406"/>
        <end position="444"/>
    </location>
</feature>
<evidence type="ECO:0000259" key="2">
    <source>
        <dbReference type="Pfam" id="PF00206"/>
    </source>
</evidence>
<dbReference type="RefSeq" id="WP_086275500.1">
    <property type="nucleotide sequence ID" value="NZ_NGKU01000001.1"/>
</dbReference>
<dbReference type="STRING" id="1834191.A5886_002578"/>
<gene>
    <name evidence="4" type="ORF">A5886_002578</name>
</gene>
<dbReference type="SUPFAM" id="SSF48557">
    <property type="entry name" value="L-aspartase-like"/>
    <property type="match status" value="1"/>
</dbReference>
<dbReference type="OrthoDB" id="9802809at2"/>
<protein>
    <submittedName>
        <fullName evidence="4">Aspartate ammonia-lyase</fullName>
    </submittedName>
</protein>
<dbReference type="EMBL" id="NGKU01000001">
    <property type="protein sequence ID" value="OTN77478.1"/>
    <property type="molecule type" value="Genomic_DNA"/>
</dbReference>
<feature type="domain" description="Fumarate lyase N-terminal" evidence="2">
    <location>
        <begin position="17"/>
        <end position="339"/>
    </location>
</feature>
<dbReference type="InterPro" id="IPR018951">
    <property type="entry name" value="Fumarase_C_C"/>
</dbReference>
<dbReference type="PANTHER" id="PTHR42696">
    <property type="entry name" value="ASPARTATE AMMONIA-LYASE"/>
    <property type="match status" value="1"/>
</dbReference>
<name>A0A242A8W9_9ENTE</name>
<dbReference type="InterPro" id="IPR020557">
    <property type="entry name" value="Fumarate_lyase_CS"/>
</dbReference>
<dbReference type="Gene3D" id="1.10.275.10">
    <property type="entry name" value="Fumarase/aspartase (N-terminal domain)"/>
    <property type="match status" value="1"/>
</dbReference>
<dbReference type="GO" id="GO:0006531">
    <property type="term" value="P:aspartate metabolic process"/>
    <property type="evidence" value="ECO:0007669"/>
    <property type="project" value="TreeGrafter"/>
</dbReference>
<dbReference type="Proteomes" id="UP000195043">
    <property type="component" value="Unassembled WGS sequence"/>
</dbReference>
<evidence type="ECO:0000313" key="5">
    <source>
        <dbReference type="Proteomes" id="UP000195043"/>
    </source>
</evidence>
<dbReference type="Gene3D" id="1.20.200.10">
    <property type="entry name" value="Fumarase/aspartase (Central domain)"/>
    <property type="match status" value="1"/>
</dbReference>
<evidence type="ECO:0000256" key="1">
    <source>
        <dbReference type="ARBA" id="ARBA00023239"/>
    </source>
</evidence>
<dbReference type="FunFam" id="1.10.275.10:FF:000001">
    <property type="entry name" value="Fumarate hydratase, mitochondrial"/>
    <property type="match status" value="1"/>
</dbReference>
<sequence>MMRIESDAIGSLPIYEEAYYGIHSYRAKENFAFSQQKVDWLLIQQVARIKAAAAIANQRSGTLSKEKAAVIVTAAEEIMMGKWQDEFIVDTFQGGAGTSTNMNVNEVIANRGLELLGHKKGDYHYLHPLDDVNQSQSTNDVYPSAGRLTLLTYMEQLTDAVNLLIDAWQKKATAYQHVEKMGRTQLQEAVPMMVSDSFSAYASSLIRCRERLQHLSTELLTLNLGGTAIGTSLNASFRYQEYLYEELNRRFSRPLRPANDLIDATQHADTFAALSGVLKTLAIALTKSAHDMRLLSSGPRTGFHELNLPARQAGSSIMPGKVNPVIPEVVSQIAFQVVGNDGAITFAAASGELELNAFEPVIFHNLFESCQLLTNACCIFAEKCVTGITVNETVCRQAVACSTGTVTALAPEIGYEKASALVKAALAANCSVEELLVQDNQLSATYQ</sequence>
<keyword evidence="1 4" id="KW-0456">Lyase</keyword>
<dbReference type="GO" id="GO:0008797">
    <property type="term" value="F:aspartate ammonia-lyase activity"/>
    <property type="evidence" value="ECO:0007669"/>
    <property type="project" value="TreeGrafter"/>
</dbReference>
<keyword evidence="5" id="KW-1185">Reference proteome</keyword>
<dbReference type="InterPro" id="IPR000362">
    <property type="entry name" value="Fumarate_lyase_fam"/>
</dbReference>
<dbReference type="InterPro" id="IPR022761">
    <property type="entry name" value="Fumarate_lyase_N"/>
</dbReference>
<reference evidence="4 5" key="1">
    <citation type="submission" date="2017-05" db="EMBL/GenBank/DDBJ databases">
        <title>The Genome Sequence of Enterococcus sp. 8G7_MSG3316.</title>
        <authorList>
            <consortium name="The Broad Institute Genomics Platform"/>
            <consortium name="The Broad Institute Genomic Center for Infectious Diseases"/>
            <person name="Earl A."/>
            <person name="Manson A."/>
            <person name="Schwartman J."/>
            <person name="Gilmore M."/>
            <person name="Abouelleil A."/>
            <person name="Cao P."/>
            <person name="Chapman S."/>
            <person name="Cusick C."/>
            <person name="Shea T."/>
            <person name="Young S."/>
            <person name="Neafsey D."/>
            <person name="Nusbaum C."/>
            <person name="Birren B."/>
        </authorList>
    </citation>
    <scope>NUCLEOTIDE SEQUENCE [LARGE SCALE GENOMIC DNA]</scope>
    <source>
        <strain evidence="4 5">8G7_MSG3316</strain>
    </source>
</reference>
<dbReference type="InterPro" id="IPR051546">
    <property type="entry name" value="Aspartate_Ammonia-Lyase"/>
</dbReference>
<dbReference type="GO" id="GO:0005829">
    <property type="term" value="C:cytosol"/>
    <property type="evidence" value="ECO:0007669"/>
    <property type="project" value="TreeGrafter"/>
</dbReference>
<accession>A0A242A8W9</accession>
<organism evidence="4 5">
    <name type="scientific">Candidatus Enterococcus testudinis</name>
    <dbReference type="NCBI Taxonomy" id="1834191"/>
    <lineage>
        <taxon>Bacteria</taxon>
        <taxon>Bacillati</taxon>
        <taxon>Bacillota</taxon>
        <taxon>Bacilli</taxon>
        <taxon>Lactobacillales</taxon>
        <taxon>Enterococcaceae</taxon>
        <taxon>Enterococcus</taxon>
    </lineage>
</organism>
<evidence type="ECO:0000313" key="4">
    <source>
        <dbReference type="EMBL" id="OTN77478.1"/>
    </source>
</evidence>
<dbReference type="Gene3D" id="1.10.40.30">
    <property type="entry name" value="Fumarase/aspartase (C-terminal domain)"/>
    <property type="match status" value="1"/>
</dbReference>